<dbReference type="GO" id="GO:0000976">
    <property type="term" value="F:transcription cis-regulatory region binding"/>
    <property type="evidence" value="ECO:0007669"/>
    <property type="project" value="TreeGrafter"/>
</dbReference>
<keyword evidence="2" id="KW-0238">DNA-binding</keyword>
<keyword evidence="3" id="KW-0804">Transcription</keyword>
<dbReference type="eggNOG" id="COG1609">
    <property type="taxonomic scope" value="Bacteria"/>
</dbReference>
<dbReference type="PROSITE" id="PS00356">
    <property type="entry name" value="HTH_LACI_1"/>
    <property type="match status" value="1"/>
</dbReference>
<dbReference type="InterPro" id="IPR010982">
    <property type="entry name" value="Lambda_DNA-bd_dom_sf"/>
</dbReference>
<name>F4GJ24_PARC1</name>
<dbReference type="HOGENOM" id="CLU_037628_6_0_12"/>
<evidence type="ECO:0000259" key="5">
    <source>
        <dbReference type="PROSITE" id="PS50943"/>
    </source>
</evidence>
<dbReference type="Gene3D" id="1.10.260.40">
    <property type="entry name" value="lambda repressor-like DNA-binding domains"/>
    <property type="match status" value="1"/>
</dbReference>
<dbReference type="PRINTS" id="PR00036">
    <property type="entry name" value="HTHLACI"/>
</dbReference>
<dbReference type="OrthoDB" id="367059at2"/>
<feature type="domain" description="HTH lacI-type" evidence="4">
    <location>
        <begin position="2"/>
        <end position="56"/>
    </location>
</feature>
<dbReference type="PROSITE" id="PS50943">
    <property type="entry name" value="HTH_CROC1"/>
    <property type="match status" value="1"/>
</dbReference>
<dbReference type="Gene3D" id="3.40.50.2300">
    <property type="match status" value="2"/>
</dbReference>
<proteinExistence type="predicted"/>
<reference evidence="6 7" key="2">
    <citation type="journal article" date="2012" name="Stand. Genomic Sci.">
        <title>Complete genome sequence of the termite hindgut bacterium Spirochaeta coccoides type strain (SPN1(T)), reclassification in the genus Sphaerochaeta as Sphaerochaeta coccoides comb. nov. and emendations of the family Spirochaetaceae and the genus Sphaerochaeta.</title>
        <authorList>
            <person name="Abt B."/>
            <person name="Han C."/>
            <person name="Scheuner C."/>
            <person name="Lu M."/>
            <person name="Lapidus A."/>
            <person name="Nolan M."/>
            <person name="Lucas S."/>
            <person name="Hammon N."/>
            <person name="Deshpande S."/>
            <person name="Cheng J.F."/>
            <person name="Tapia R."/>
            <person name="Goodwin L.A."/>
            <person name="Pitluck S."/>
            <person name="Liolios K."/>
            <person name="Pagani I."/>
            <person name="Ivanova N."/>
            <person name="Mavromatis K."/>
            <person name="Mikhailova N."/>
            <person name="Huntemann M."/>
            <person name="Pati A."/>
            <person name="Chen A."/>
            <person name="Palaniappan K."/>
            <person name="Land M."/>
            <person name="Hauser L."/>
            <person name="Brambilla E.M."/>
            <person name="Rohde M."/>
            <person name="Spring S."/>
            <person name="Gronow S."/>
            <person name="Goker M."/>
            <person name="Woyke T."/>
            <person name="Bristow J."/>
            <person name="Eisen J.A."/>
            <person name="Markowitz V."/>
            <person name="Hugenholtz P."/>
            <person name="Kyrpides N.C."/>
            <person name="Klenk H.P."/>
            <person name="Detter J.C."/>
        </authorList>
    </citation>
    <scope>NUCLEOTIDE SEQUENCE [LARGE SCALE GENOMIC DNA]</scope>
    <source>
        <strain evidence="7">ATCC BAA-1237 / DSM 17374 / SPN1</strain>
    </source>
</reference>
<evidence type="ECO:0000259" key="4">
    <source>
        <dbReference type="PROSITE" id="PS50932"/>
    </source>
</evidence>
<dbReference type="KEGG" id="scc:Spico_0077"/>
<dbReference type="CDD" id="cd06267">
    <property type="entry name" value="PBP1_LacI_sugar_binding-like"/>
    <property type="match status" value="1"/>
</dbReference>
<feature type="domain" description="HTH cro/C1-type" evidence="5">
    <location>
        <begin position="3"/>
        <end position="46"/>
    </location>
</feature>
<dbReference type="Proteomes" id="UP000007939">
    <property type="component" value="Chromosome"/>
</dbReference>
<dbReference type="InterPro" id="IPR000843">
    <property type="entry name" value="HTH_LacI"/>
</dbReference>
<evidence type="ECO:0000256" key="1">
    <source>
        <dbReference type="ARBA" id="ARBA00023015"/>
    </source>
</evidence>
<sequence length="340" mass="38290">MVSIKDIARIADVSVSTVSRIINNKKGVNLEKQARVLQAIKSTGYVPNKAARDMVMKRTFTVALIIPDTFNIFQRQLFSNIEHHLQKFGYRTVFYFVAMGPDGEDDCFQRVKSERTDGIIMLQEIQLHAFYEYLESNKIPCVITTFEKDEWTSTSIHVSEEEAAHAAVNHLIQLGHRRISLICGKRYSFSLERKRGYRNALEYAGLKYDENLVVYVDSYSVLSGGEGMRELMKRNTPFTAVFAVTDELAIGAMRELKDHGISVPQDVSIVGFDDIEISSFTIPRLTTIRQPLGEMAQTSVAMIHSLITSENHLNVNIAMPSQLIIRESTSTLNGNAQDGT</sequence>
<dbReference type="STRING" id="760011.Spico_0077"/>
<dbReference type="Pfam" id="PF00356">
    <property type="entry name" value="LacI"/>
    <property type="match status" value="1"/>
</dbReference>
<dbReference type="PANTHER" id="PTHR30146">
    <property type="entry name" value="LACI-RELATED TRANSCRIPTIONAL REPRESSOR"/>
    <property type="match status" value="1"/>
</dbReference>
<evidence type="ECO:0000256" key="2">
    <source>
        <dbReference type="ARBA" id="ARBA00023125"/>
    </source>
</evidence>
<dbReference type="InterPro" id="IPR001387">
    <property type="entry name" value="Cro/C1-type_HTH"/>
</dbReference>
<dbReference type="CDD" id="cd01392">
    <property type="entry name" value="HTH_LacI"/>
    <property type="match status" value="1"/>
</dbReference>
<dbReference type="SMART" id="SM00354">
    <property type="entry name" value="HTH_LACI"/>
    <property type="match status" value="1"/>
</dbReference>
<protein>
    <submittedName>
        <fullName evidence="6">Transcriptional regulator, LacI family</fullName>
    </submittedName>
</protein>
<gene>
    <name evidence="6" type="ordered locus">Spico_0077</name>
</gene>
<evidence type="ECO:0000313" key="7">
    <source>
        <dbReference type="Proteomes" id="UP000007939"/>
    </source>
</evidence>
<dbReference type="PROSITE" id="PS50932">
    <property type="entry name" value="HTH_LACI_2"/>
    <property type="match status" value="1"/>
</dbReference>
<reference evidence="7" key="1">
    <citation type="submission" date="2011-04" db="EMBL/GenBank/DDBJ databases">
        <title>The complete genome of Spirochaeta coccoides DSM 17374.</title>
        <authorList>
            <person name="Lucas S."/>
            <person name="Copeland A."/>
            <person name="Lapidus A."/>
            <person name="Bruce D."/>
            <person name="Goodwin L."/>
            <person name="Pitluck S."/>
            <person name="Peters L."/>
            <person name="Kyrpides N."/>
            <person name="Mavromatis K."/>
            <person name="Pagani I."/>
            <person name="Ivanova N."/>
            <person name="Ovchinnikova G."/>
            <person name="Lu M."/>
            <person name="Detter J.C."/>
            <person name="Tapia R."/>
            <person name="Han C."/>
            <person name="Land M."/>
            <person name="Hauser L."/>
            <person name="Markowitz V."/>
            <person name="Cheng J.-F."/>
            <person name="Hugenholtz P."/>
            <person name="Woyke T."/>
            <person name="Wu D."/>
            <person name="Spring S."/>
            <person name="Schroeder M."/>
            <person name="Brambilla E."/>
            <person name="Klenk H.-P."/>
            <person name="Eisen J.A."/>
        </authorList>
    </citation>
    <scope>NUCLEOTIDE SEQUENCE [LARGE SCALE GENOMIC DNA]</scope>
    <source>
        <strain evidence="7">ATCC BAA-1237 / DSM 17374 / SPN1</strain>
    </source>
</reference>
<dbReference type="AlphaFoldDB" id="F4GJ24"/>
<keyword evidence="1" id="KW-0805">Transcription regulation</keyword>
<evidence type="ECO:0000313" key="6">
    <source>
        <dbReference type="EMBL" id="AEC01319.1"/>
    </source>
</evidence>
<dbReference type="SUPFAM" id="SSF47413">
    <property type="entry name" value="lambda repressor-like DNA-binding domains"/>
    <property type="match status" value="1"/>
</dbReference>
<dbReference type="RefSeq" id="WP_013738715.1">
    <property type="nucleotide sequence ID" value="NC_015436.1"/>
</dbReference>
<dbReference type="PANTHER" id="PTHR30146:SF109">
    <property type="entry name" value="HTH-TYPE TRANSCRIPTIONAL REGULATOR GALS"/>
    <property type="match status" value="1"/>
</dbReference>
<keyword evidence="7" id="KW-1185">Reference proteome</keyword>
<organism evidence="6 7">
    <name type="scientific">Parasphaerochaeta coccoides (strain ATCC BAA-1237 / DSM 17374 / SPN1)</name>
    <name type="common">Sphaerochaeta coccoides</name>
    <dbReference type="NCBI Taxonomy" id="760011"/>
    <lineage>
        <taxon>Bacteria</taxon>
        <taxon>Pseudomonadati</taxon>
        <taxon>Spirochaetota</taxon>
        <taxon>Spirochaetia</taxon>
        <taxon>Spirochaetales</taxon>
        <taxon>Sphaerochaetaceae</taxon>
        <taxon>Parasphaerochaeta</taxon>
    </lineage>
</organism>
<evidence type="ECO:0000256" key="3">
    <source>
        <dbReference type="ARBA" id="ARBA00023163"/>
    </source>
</evidence>
<dbReference type="EMBL" id="CP002659">
    <property type="protein sequence ID" value="AEC01319.1"/>
    <property type="molecule type" value="Genomic_DNA"/>
</dbReference>
<dbReference type="GO" id="GO:0003700">
    <property type="term" value="F:DNA-binding transcription factor activity"/>
    <property type="evidence" value="ECO:0007669"/>
    <property type="project" value="TreeGrafter"/>
</dbReference>
<dbReference type="SUPFAM" id="SSF53822">
    <property type="entry name" value="Periplasmic binding protein-like I"/>
    <property type="match status" value="1"/>
</dbReference>
<dbReference type="InterPro" id="IPR046335">
    <property type="entry name" value="LacI/GalR-like_sensor"/>
</dbReference>
<accession>F4GJ24</accession>
<dbReference type="Pfam" id="PF13377">
    <property type="entry name" value="Peripla_BP_3"/>
    <property type="match status" value="1"/>
</dbReference>
<dbReference type="InterPro" id="IPR028082">
    <property type="entry name" value="Peripla_BP_I"/>
</dbReference>